<evidence type="ECO:0000256" key="13">
    <source>
        <dbReference type="ARBA" id="ARBA00022840"/>
    </source>
</evidence>
<dbReference type="GO" id="GO:0005737">
    <property type="term" value="C:cytoplasm"/>
    <property type="evidence" value="ECO:0000318"/>
    <property type="project" value="GO_Central"/>
</dbReference>
<organism evidence="24 25">
    <name type="scientific">Nematostella vectensis</name>
    <name type="common">Starlet sea anemone</name>
    <dbReference type="NCBI Taxonomy" id="45351"/>
    <lineage>
        <taxon>Eukaryota</taxon>
        <taxon>Metazoa</taxon>
        <taxon>Cnidaria</taxon>
        <taxon>Anthozoa</taxon>
        <taxon>Hexacorallia</taxon>
        <taxon>Actiniaria</taxon>
        <taxon>Edwardsiidae</taxon>
        <taxon>Nematostella</taxon>
    </lineage>
</organism>
<accession>A7SQC9</accession>
<dbReference type="GO" id="GO:0009378">
    <property type="term" value="F:four-way junction helicase activity"/>
    <property type="evidence" value="ECO:0000318"/>
    <property type="project" value="GO_Central"/>
</dbReference>
<evidence type="ECO:0000256" key="9">
    <source>
        <dbReference type="ARBA" id="ARBA00022763"/>
    </source>
</evidence>
<keyword evidence="18" id="KW-0131">Cell cycle</keyword>
<proteinExistence type="inferred from homology"/>
<comment type="similarity">
    <text evidence="3 21">Belongs to the helicase family. RecQ subfamily.</text>
</comment>
<dbReference type="GO" id="GO:0000724">
    <property type="term" value="P:double-strand break repair via homologous recombination"/>
    <property type="evidence" value="ECO:0000318"/>
    <property type="project" value="GO_Central"/>
</dbReference>
<keyword evidence="4" id="KW-0597">Phosphoprotein</keyword>
<protein>
    <recommendedName>
        <fullName evidence="21">ATP-dependent DNA helicase</fullName>
        <ecNumber evidence="21">5.6.2.4</ecNumber>
    </recommendedName>
</protein>
<dbReference type="InterPro" id="IPR014001">
    <property type="entry name" value="Helicase_ATP-bd"/>
</dbReference>
<dbReference type="Pfam" id="PF00271">
    <property type="entry name" value="Helicase_C"/>
    <property type="match status" value="1"/>
</dbReference>
<evidence type="ECO:0000256" key="5">
    <source>
        <dbReference type="ARBA" id="ARBA00022618"/>
    </source>
</evidence>
<dbReference type="AlphaFoldDB" id="A7SQC9"/>
<dbReference type="HOGENOM" id="CLU_001103_9_3_1"/>
<dbReference type="GO" id="GO:0005524">
    <property type="term" value="F:ATP binding"/>
    <property type="evidence" value="ECO:0007669"/>
    <property type="project" value="UniProtKB-KW"/>
</dbReference>
<dbReference type="GO" id="GO:0043138">
    <property type="term" value="F:3'-5' DNA helicase activity"/>
    <property type="evidence" value="ECO:0000318"/>
    <property type="project" value="GO_Central"/>
</dbReference>
<keyword evidence="25" id="KW-1185">Reference proteome</keyword>
<dbReference type="GO" id="GO:0005694">
    <property type="term" value="C:chromosome"/>
    <property type="evidence" value="ECO:0000318"/>
    <property type="project" value="GO_Central"/>
</dbReference>
<dbReference type="GO" id="GO:0045934">
    <property type="term" value="P:negative regulation of nucleobase-containing compound metabolic process"/>
    <property type="evidence" value="ECO:0007669"/>
    <property type="project" value="UniProtKB-ARBA"/>
</dbReference>
<comment type="catalytic activity">
    <reaction evidence="20 21">
        <text>ATP + H2O = ADP + phosphate + H(+)</text>
        <dbReference type="Rhea" id="RHEA:13065"/>
        <dbReference type="ChEBI" id="CHEBI:15377"/>
        <dbReference type="ChEBI" id="CHEBI:15378"/>
        <dbReference type="ChEBI" id="CHEBI:30616"/>
        <dbReference type="ChEBI" id="CHEBI:43474"/>
        <dbReference type="ChEBI" id="CHEBI:456216"/>
    </reaction>
</comment>
<feature type="domain" description="Helicase ATP-binding" evidence="22">
    <location>
        <begin position="28"/>
        <end position="202"/>
    </location>
</feature>
<dbReference type="STRING" id="45351.A7SQC9"/>
<dbReference type="OMA" id="CRWQFLL"/>
<dbReference type="InterPro" id="IPR027417">
    <property type="entry name" value="P-loop_NTPase"/>
</dbReference>
<keyword evidence="11 21" id="KW-0347">Helicase</keyword>
<dbReference type="GO" id="GO:0005634">
    <property type="term" value="C:nucleus"/>
    <property type="evidence" value="ECO:0000318"/>
    <property type="project" value="GO_Central"/>
</dbReference>
<evidence type="ECO:0000256" key="14">
    <source>
        <dbReference type="ARBA" id="ARBA00023125"/>
    </source>
</evidence>
<keyword evidence="9" id="KW-0227">DNA damage</keyword>
<dbReference type="SMART" id="SM00487">
    <property type="entry name" value="DEXDc"/>
    <property type="match status" value="1"/>
</dbReference>
<keyword evidence="5" id="KW-0132">Cell division</keyword>
<dbReference type="Gene3D" id="3.40.50.300">
    <property type="entry name" value="P-loop containing nucleotide triphosphate hydrolases"/>
    <property type="match status" value="2"/>
</dbReference>
<feature type="non-terminal residue" evidence="24">
    <location>
        <position position="424"/>
    </location>
</feature>
<evidence type="ECO:0000256" key="21">
    <source>
        <dbReference type="RuleBase" id="RU364117"/>
    </source>
</evidence>
<comment type="cofactor">
    <cofactor evidence="1">
        <name>Zn(2+)</name>
        <dbReference type="ChEBI" id="CHEBI:29105"/>
    </cofactor>
</comment>
<keyword evidence="13 21" id="KW-0067">ATP-binding</keyword>
<dbReference type="Proteomes" id="UP000001593">
    <property type="component" value="Unassembled WGS sequence"/>
</dbReference>
<evidence type="ECO:0000256" key="6">
    <source>
        <dbReference type="ARBA" id="ARBA00022705"/>
    </source>
</evidence>
<dbReference type="CDD" id="cd18794">
    <property type="entry name" value="SF2_C_RecQ"/>
    <property type="match status" value="1"/>
</dbReference>
<evidence type="ECO:0000256" key="3">
    <source>
        <dbReference type="ARBA" id="ARBA00005446"/>
    </source>
</evidence>
<evidence type="ECO:0000256" key="2">
    <source>
        <dbReference type="ARBA" id="ARBA00004642"/>
    </source>
</evidence>
<dbReference type="InParanoid" id="A7SQC9"/>
<dbReference type="EMBL" id="DS469743">
    <property type="protein sequence ID" value="EDO34091.1"/>
    <property type="molecule type" value="Genomic_DNA"/>
</dbReference>
<comment type="catalytic activity">
    <reaction evidence="19 21">
        <text>Couples ATP hydrolysis with the unwinding of duplex DNA by translocating in the 3'-5' direction.</text>
        <dbReference type="EC" id="5.6.2.4"/>
    </reaction>
</comment>
<evidence type="ECO:0000256" key="4">
    <source>
        <dbReference type="ARBA" id="ARBA00022553"/>
    </source>
</evidence>
<keyword evidence="7" id="KW-0479">Metal-binding</keyword>
<evidence type="ECO:0000313" key="24">
    <source>
        <dbReference type="EMBL" id="EDO34091.1"/>
    </source>
</evidence>
<evidence type="ECO:0000256" key="8">
    <source>
        <dbReference type="ARBA" id="ARBA00022741"/>
    </source>
</evidence>
<evidence type="ECO:0000256" key="18">
    <source>
        <dbReference type="ARBA" id="ARBA00023306"/>
    </source>
</evidence>
<reference evidence="24 25" key="1">
    <citation type="journal article" date="2007" name="Science">
        <title>Sea anemone genome reveals ancestral eumetazoan gene repertoire and genomic organization.</title>
        <authorList>
            <person name="Putnam N.H."/>
            <person name="Srivastava M."/>
            <person name="Hellsten U."/>
            <person name="Dirks B."/>
            <person name="Chapman J."/>
            <person name="Salamov A."/>
            <person name="Terry A."/>
            <person name="Shapiro H."/>
            <person name="Lindquist E."/>
            <person name="Kapitonov V.V."/>
            <person name="Jurka J."/>
            <person name="Genikhovich G."/>
            <person name="Grigoriev I.V."/>
            <person name="Lucas S.M."/>
            <person name="Steele R.E."/>
            <person name="Finnerty J.R."/>
            <person name="Technau U."/>
            <person name="Martindale M.Q."/>
            <person name="Rokhsar D.S."/>
        </authorList>
    </citation>
    <scope>NUCLEOTIDE SEQUENCE [LARGE SCALE GENOMIC DNA]</scope>
    <source>
        <strain evidence="25">CH2 X CH6</strain>
    </source>
</reference>
<dbReference type="InterPro" id="IPR001650">
    <property type="entry name" value="Helicase_C-like"/>
</dbReference>
<keyword evidence="12" id="KW-0862">Zinc</keyword>
<dbReference type="SUPFAM" id="SSF52540">
    <property type="entry name" value="P-loop containing nucleoside triphosphate hydrolases"/>
    <property type="match status" value="1"/>
</dbReference>
<gene>
    <name evidence="24" type="ORF">NEMVEDRAFT_v1g127336</name>
</gene>
<dbReference type="GO" id="GO:0003677">
    <property type="term" value="F:DNA binding"/>
    <property type="evidence" value="ECO:0007669"/>
    <property type="project" value="UniProtKB-KW"/>
</dbReference>
<dbReference type="GO" id="GO:0051301">
    <property type="term" value="P:cell division"/>
    <property type="evidence" value="ECO:0007669"/>
    <property type="project" value="UniProtKB-KW"/>
</dbReference>
<dbReference type="PhylomeDB" id="A7SQC9"/>
<dbReference type="PROSITE" id="PS51194">
    <property type="entry name" value="HELICASE_CTER"/>
    <property type="match status" value="1"/>
</dbReference>
<dbReference type="FunFam" id="3.40.50.300:FF:000614">
    <property type="entry name" value="ATP-dependent DNA helicase"/>
    <property type="match status" value="1"/>
</dbReference>
<dbReference type="GO" id="GO:0010605">
    <property type="term" value="P:negative regulation of macromolecule metabolic process"/>
    <property type="evidence" value="ECO:0007669"/>
    <property type="project" value="UniProtKB-ARBA"/>
</dbReference>
<dbReference type="Pfam" id="PF16124">
    <property type="entry name" value="RecQ_Zn_bind"/>
    <property type="match status" value="1"/>
</dbReference>
<keyword evidence="6" id="KW-0235">DNA replication</keyword>
<evidence type="ECO:0000256" key="12">
    <source>
        <dbReference type="ARBA" id="ARBA00022833"/>
    </source>
</evidence>
<feature type="domain" description="Helicase C-terminal" evidence="23">
    <location>
        <begin position="230"/>
        <end position="383"/>
    </location>
</feature>
<keyword evidence="17 21" id="KW-0539">Nucleus</keyword>
<evidence type="ECO:0000256" key="17">
    <source>
        <dbReference type="ARBA" id="ARBA00023242"/>
    </source>
</evidence>
<dbReference type="eggNOG" id="KOG0352">
    <property type="taxonomic scope" value="Eukaryota"/>
</dbReference>
<evidence type="ECO:0000259" key="22">
    <source>
        <dbReference type="PROSITE" id="PS51192"/>
    </source>
</evidence>
<evidence type="ECO:0000256" key="1">
    <source>
        <dbReference type="ARBA" id="ARBA00001947"/>
    </source>
</evidence>
<dbReference type="NCBIfam" id="TIGR00614">
    <property type="entry name" value="recQ_fam"/>
    <property type="match status" value="1"/>
</dbReference>
<evidence type="ECO:0000256" key="16">
    <source>
        <dbReference type="ARBA" id="ARBA00023235"/>
    </source>
</evidence>
<evidence type="ECO:0000256" key="10">
    <source>
        <dbReference type="ARBA" id="ARBA00022801"/>
    </source>
</evidence>
<dbReference type="InterPro" id="IPR032284">
    <property type="entry name" value="RecQ_Zn-bd"/>
</dbReference>
<evidence type="ECO:0000256" key="15">
    <source>
        <dbReference type="ARBA" id="ARBA00023204"/>
    </source>
</evidence>
<dbReference type="PANTHER" id="PTHR13710:SF152">
    <property type="entry name" value="ATP-DEPENDENT DNA HELICASE Q5"/>
    <property type="match status" value="1"/>
</dbReference>
<dbReference type="GO" id="GO:0006260">
    <property type="term" value="P:DNA replication"/>
    <property type="evidence" value="ECO:0000318"/>
    <property type="project" value="GO_Central"/>
</dbReference>
<keyword evidence="16" id="KW-0413">Isomerase</keyword>
<dbReference type="SMART" id="SM00490">
    <property type="entry name" value="HELICc"/>
    <property type="match status" value="1"/>
</dbReference>
<evidence type="ECO:0000259" key="23">
    <source>
        <dbReference type="PROSITE" id="PS51194"/>
    </source>
</evidence>
<evidence type="ECO:0000256" key="11">
    <source>
        <dbReference type="ARBA" id="ARBA00022806"/>
    </source>
</evidence>
<evidence type="ECO:0000313" key="25">
    <source>
        <dbReference type="Proteomes" id="UP000001593"/>
    </source>
</evidence>
<sequence>MATDLKKTLRNVFKFREFKSELQQRACETVSKGLQDVFVSMPTGSGKSLCYQLPAVVAPGITIVFSPLIALIQDQVTYLRTLKITVETLNSKLPESERKRVMKDLYFVKPTVKLLYITPELAATPGFQKVLDSLYKRKLLSLFAVDEAHCVSQWGHDFRPDYLRLGKLRNKYKDVAWVALTATATSRVKEDILTALHMQSNVAVFKSQCYRPNLYYDISFKELLEDPYADLKQFADAALEDEDSGEAKGSGIIYCRTRDACQEVASRLSRKGLSAKPYHAGLKSDKRDKVQQEWMEGKVAVICATISFGMGVDKGDVRFVAHWSLPQSMEGYYQESGRAGRDGQPSYCRLYYSRAERDQVLFLIKNDMKKRLKKANAAQKNKAVQVSFQAVVEYCEEPSCRHGRIAKYFGDEMPQCNKGCDYCK</sequence>
<dbReference type="InterPro" id="IPR004589">
    <property type="entry name" value="DNA_helicase_ATP-dep_RecQ"/>
</dbReference>
<dbReference type="PROSITE" id="PS51192">
    <property type="entry name" value="HELICASE_ATP_BIND_1"/>
    <property type="match status" value="1"/>
</dbReference>
<dbReference type="GO" id="GO:0046872">
    <property type="term" value="F:metal ion binding"/>
    <property type="evidence" value="ECO:0007669"/>
    <property type="project" value="UniProtKB-KW"/>
</dbReference>
<dbReference type="GO" id="GO:0005654">
    <property type="term" value="C:nucleoplasm"/>
    <property type="evidence" value="ECO:0007669"/>
    <property type="project" value="UniProtKB-SubCell"/>
</dbReference>
<dbReference type="EC" id="5.6.2.4" evidence="21"/>
<dbReference type="GO" id="GO:0016887">
    <property type="term" value="F:ATP hydrolysis activity"/>
    <property type="evidence" value="ECO:0007669"/>
    <property type="project" value="RHEA"/>
</dbReference>
<keyword evidence="14" id="KW-0238">DNA-binding</keyword>
<evidence type="ECO:0000256" key="19">
    <source>
        <dbReference type="ARBA" id="ARBA00034617"/>
    </source>
</evidence>
<name>A7SQC9_NEMVE</name>
<comment type="subcellular location">
    <subcellularLocation>
        <location evidence="2">Nucleus</location>
        <location evidence="2">Nucleoplasm</location>
    </subcellularLocation>
</comment>
<dbReference type="InterPro" id="IPR011545">
    <property type="entry name" value="DEAD/DEAH_box_helicase_dom"/>
</dbReference>
<dbReference type="PANTHER" id="PTHR13710">
    <property type="entry name" value="DNA HELICASE RECQ FAMILY MEMBER"/>
    <property type="match status" value="1"/>
</dbReference>
<dbReference type="FunFam" id="3.40.50.300:FF:000444">
    <property type="entry name" value="ATP-dependent DNA helicase"/>
    <property type="match status" value="1"/>
</dbReference>
<keyword evidence="8 21" id="KW-0547">Nucleotide-binding</keyword>
<evidence type="ECO:0000256" key="20">
    <source>
        <dbReference type="ARBA" id="ARBA00049360"/>
    </source>
</evidence>
<keyword evidence="10 21" id="KW-0378">Hydrolase</keyword>
<keyword evidence="15" id="KW-0234">DNA repair</keyword>
<dbReference type="Pfam" id="PF00270">
    <property type="entry name" value="DEAD"/>
    <property type="match status" value="1"/>
</dbReference>
<evidence type="ECO:0000256" key="7">
    <source>
        <dbReference type="ARBA" id="ARBA00022723"/>
    </source>
</evidence>